<evidence type="ECO:0000259" key="7">
    <source>
        <dbReference type="Pfam" id="PF01137"/>
    </source>
</evidence>
<dbReference type="GO" id="GO:0005737">
    <property type="term" value="C:cytoplasm"/>
    <property type="evidence" value="ECO:0007669"/>
    <property type="project" value="UniProtKB-SubCell"/>
</dbReference>
<feature type="binding site" evidence="5">
    <location>
        <position position="102"/>
    </location>
    <ligand>
        <name>ATP</name>
        <dbReference type="ChEBI" id="CHEBI:30616"/>
    </ligand>
</feature>
<evidence type="ECO:0000256" key="5">
    <source>
        <dbReference type="HAMAP-Rule" id="MF_00200"/>
    </source>
</evidence>
<dbReference type="Gene3D" id="3.30.360.20">
    <property type="entry name" value="RNA 3'-terminal phosphate cyclase, insert domain"/>
    <property type="match status" value="1"/>
</dbReference>
<feature type="domain" description="RNA 3'-terminal phosphate cyclase" evidence="7">
    <location>
        <begin position="11"/>
        <end position="321"/>
    </location>
</feature>
<reference evidence="9 10" key="1">
    <citation type="submission" date="2012-12" db="EMBL/GenBank/DDBJ databases">
        <title>Genome Assembly of Photobacterium sp. AK15.</title>
        <authorList>
            <person name="Khatri I."/>
            <person name="Vaidya B."/>
            <person name="Srinivas T.N.R."/>
            <person name="Subramanian S."/>
            <person name="Pinnaka A."/>
        </authorList>
    </citation>
    <scope>NUCLEOTIDE SEQUENCE [LARGE SCALE GENOMIC DNA]</scope>
    <source>
        <strain evidence="9 10">AK15</strain>
    </source>
</reference>
<dbReference type="GO" id="GO:0003963">
    <property type="term" value="F:RNA-3'-phosphate cyclase activity"/>
    <property type="evidence" value="ECO:0007669"/>
    <property type="project" value="UniProtKB-UniRule"/>
</dbReference>
<keyword evidence="5" id="KW-0067">ATP-binding</keyword>
<evidence type="ECO:0000313" key="9">
    <source>
        <dbReference type="EMBL" id="ELR65431.1"/>
    </source>
</evidence>
<comment type="similarity">
    <text evidence="1 5">Belongs to the RNA 3'-terminal cyclase family. Type 1 subfamily.</text>
</comment>
<dbReference type="InterPro" id="IPR013791">
    <property type="entry name" value="RNA3'-term_phos_cycl_insert"/>
</dbReference>
<evidence type="ECO:0000313" key="10">
    <source>
        <dbReference type="Proteomes" id="UP000011134"/>
    </source>
</evidence>
<comment type="function">
    <text evidence="5">Catalyzes the conversion of 3'-phosphate to a 2',3'-cyclic phosphodiester at the end of RNA. The mechanism of action of the enzyme occurs in 3 steps: (A) adenylation of the enzyme by ATP; (B) transfer of adenylate to an RNA-N3'P to produce RNA-N3'PP5'A; (C) and attack of the adjacent 2'-hydroxyl on the 3'-phosphorus in the diester linkage to produce the cyclic end product. The biological role of this enzyme is unknown but it is likely to function in some aspects of cellular RNA processing.</text>
</comment>
<dbReference type="PATRIC" id="fig|1056511.3.peg.2538"/>
<protein>
    <recommendedName>
        <fullName evidence="5 6">RNA 3'-terminal phosphate cyclase</fullName>
        <shortName evidence="5">RNA cyclase</shortName>
        <shortName evidence="5">RNA-3'-phosphate cyclase</shortName>
        <ecNumber evidence="5 6">6.5.1.4</ecNumber>
    </recommendedName>
</protein>
<dbReference type="Pfam" id="PF05189">
    <property type="entry name" value="RTC_insert"/>
    <property type="match status" value="1"/>
</dbReference>
<dbReference type="PANTHER" id="PTHR11096">
    <property type="entry name" value="RNA 3' TERMINAL PHOSPHATE CYCLASE"/>
    <property type="match status" value="1"/>
</dbReference>
<dbReference type="AlphaFoldDB" id="L8J9G1"/>
<organism evidence="9 10">
    <name type="scientific">Photobacterium marinum</name>
    <dbReference type="NCBI Taxonomy" id="1056511"/>
    <lineage>
        <taxon>Bacteria</taxon>
        <taxon>Pseudomonadati</taxon>
        <taxon>Pseudomonadota</taxon>
        <taxon>Gammaproteobacteria</taxon>
        <taxon>Vibrionales</taxon>
        <taxon>Vibrionaceae</taxon>
        <taxon>Photobacterium</taxon>
    </lineage>
</organism>
<evidence type="ECO:0000256" key="4">
    <source>
        <dbReference type="ARBA" id="ARBA00024481"/>
    </source>
</evidence>
<dbReference type="PANTHER" id="PTHR11096:SF0">
    <property type="entry name" value="RNA 3'-TERMINAL PHOSPHATE CYCLASE"/>
    <property type="match status" value="1"/>
</dbReference>
<proteinExistence type="inferred from homology"/>
<dbReference type="InterPro" id="IPR013792">
    <property type="entry name" value="RNA3'P_cycl/enolpyr_Trfase_a/b"/>
</dbReference>
<dbReference type="HAMAP" id="MF_00200">
    <property type="entry name" value="RTC"/>
    <property type="match status" value="1"/>
</dbReference>
<dbReference type="NCBIfam" id="TIGR03399">
    <property type="entry name" value="RNA_3prim_cycl"/>
    <property type="match status" value="1"/>
</dbReference>
<dbReference type="InterPro" id="IPR017770">
    <property type="entry name" value="RNA3'_term_phos_cyc_type_1"/>
</dbReference>
<dbReference type="InterPro" id="IPR023797">
    <property type="entry name" value="RNA3'_phos_cyclase_dom"/>
</dbReference>
<dbReference type="GO" id="GO:0005524">
    <property type="term" value="F:ATP binding"/>
    <property type="evidence" value="ECO:0007669"/>
    <property type="project" value="UniProtKB-KW"/>
</dbReference>
<evidence type="ECO:0000256" key="3">
    <source>
        <dbReference type="ARBA" id="ARBA00022741"/>
    </source>
</evidence>
<evidence type="ECO:0000256" key="2">
    <source>
        <dbReference type="ARBA" id="ARBA00022598"/>
    </source>
</evidence>
<feature type="domain" description="RNA 3'-terminal phosphate cyclase insert" evidence="8">
    <location>
        <begin position="181"/>
        <end position="273"/>
    </location>
</feature>
<keyword evidence="5" id="KW-0963">Cytoplasm</keyword>
<dbReference type="RefSeq" id="WP_007466193.1">
    <property type="nucleotide sequence ID" value="NZ_AMZO01000018.1"/>
</dbReference>
<dbReference type="InterPro" id="IPR037136">
    <property type="entry name" value="RNA3'_phos_cyclase_dom_sf"/>
</dbReference>
<name>L8J9G1_9GAMM</name>
<dbReference type="InterPro" id="IPR000228">
    <property type="entry name" value="RNA3'_term_phos_cyc"/>
</dbReference>
<dbReference type="SUPFAM" id="SSF52913">
    <property type="entry name" value="RNA 3'-terminal phosphate cyclase, RPTC, insert domain"/>
    <property type="match status" value="1"/>
</dbReference>
<dbReference type="GO" id="GO:0006396">
    <property type="term" value="P:RNA processing"/>
    <property type="evidence" value="ECO:0007669"/>
    <property type="project" value="UniProtKB-UniRule"/>
</dbReference>
<dbReference type="InterPro" id="IPR036553">
    <property type="entry name" value="RPTC_insert"/>
</dbReference>
<dbReference type="SUPFAM" id="SSF55205">
    <property type="entry name" value="EPT/RTPC-like"/>
    <property type="match status" value="1"/>
</dbReference>
<feature type="binding site" evidence="5">
    <location>
        <begin position="282"/>
        <end position="286"/>
    </location>
    <ligand>
        <name>ATP</name>
        <dbReference type="ChEBI" id="CHEBI:30616"/>
    </ligand>
</feature>
<evidence type="ECO:0000256" key="6">
    <source>
        <dbReference type="NCBIfam" id="TIGR03399"/>
    </source>
</evidence>
<dbReference type="EMBL" id="AMZO01000018">
    <property type="protein sequence ID" value="ELR65431.1"/>
    <property type="molecule type" value="Genomic_DNA"/>
</dbReference>
<dbReference type="EC" id="6.5.1.4" evidence="5 6"/>
<comment type="catalytic activity">
    <reaction evidence="4 5">
        <text>a 3'-end 3'-phospho-ribonucleotide-RNA + ATP = a 3'-end 2',3'-cyclophospho-ribonucleotide-RNA + AMP + diphosphate</text>
        <dbReference type="Rhea" id="RHEA:23976"/>
        <dbReference type="Rhea" id="RHEA-COMP:10463"/>
        <dbReference type="Rhea" id="RHEA-COMP:10464"/>
        <dbReference type="ChEBI" id="CHEBI:30616"/>
        <dbReference type="ChEBI" id="CHEBI:33019"/>
        <dbReference type="ChEBI" id="CHEBI:83062"/>
        <dbReference type="ChEBI" id="CHEBI:83064"/>
        <dbReference type="ChEBI" id="CHEBI:456215"/>
        <dbReference type="EC" id="6.5.1.4"/>
    </reaction>
</comment>
<evidence type="ECO:0000256" key="1">
    <source>
        <dbReference type="ARBA" id="ARBA00009206"/>
    </source>
</evidence>
<keyword evidence="3 5" id="KW-0547">Nucleotide-binding</keyword>
<dbReference type="PIRSF" id="PIRSF005378">
    <property type="entry name" value="RNA3'_term_phos_cycl_euk"/>
    <property type="match status" value="1"/>
</dbReference>
<keyword evidence="2 5" id="KW-0436">Ligase</keyword>
<dbReference type="NCBIfam" id="NF003246">
    <property type="entry name" value="PRK04204.1-2"/>
    <property type="match status" value="1"/>
</dbReference>
<accession>L8J9G1</accession>
<comment type="caution">
    <text evidence="9">The sequence shown here is derived from an EMBL/GenBank/DDBJ whole genome shotgun (WGS) entry which is preliminary data.</text>
</comment>
<feature type="active site" description="Tele-AMP-histidine intermediate" evidence="5">
    <location>
        <position position="307"/>
    </location>
</feature>
<dbReference type="Pfam" id="PF01137">
    <property type="entry name" value="RTC"/>
    <property type="match status" value="1"/>
</dbReference>
<keyword evidence="10" id="KW-1185">Reference proteome</keyword>
<dbReference type="OrthoDB" id="9789235at2"/>
<dbReference type="Proteomes" id="UP000011134">
    <property type="component" value="Unassembled WGS sequence"/>
</dbReference>
<gene>
    <name evidence="5" type="primary">rtcA</name>
    <name evidence="9" type="ORF">C942_01045</name>
</gene>
<comment type="subcellular location">
    <subcellularLocation>
        <location evidence="5">Cytoplasm</location>
    </subcellularLocation>
</comment>
<dbReference type="Gene3D" id="3.65.10.20">
    <property type="entry name" value="RNA 3'-terminal phosphate cyclase domain"/>
    <property type="match status" value="1"/>
</dbReference>
<evidence type="ECO:0000259" key="8">
    <source>
        <dbReference type="Pfam" id="PF05189"/>
    </source>
</evidence>
<sequence length="335" mass="37233">MKGIHINGDQGEGGGQVLRTCLTLSLLYGINFTISNIRARRDKPGLRRQHLTCVRAAREISNARIEGDELGSTELSFSPGEVYGGEYRFDIGTAGSTTLLFQTLLLPLLQANKESRITLTGGTHNPMAPTLTYLRQSFLPLLRQMGANVEVEVKQWGFVPAGGGQWLARIKPSKLTPIELTERGRLRKCRLVSYCVGLPESIGKREIDTFIGLYHAPIDKFYIRSPVALSSGNLLCFDMKFEQMQLSIIQLGRLKLRAEAVAEKLNKQVREYLSSKAVLDRYLTDQIMLPMVVARGGCFSCDQLSTHATTNMEVIAQMTGYHLLFKPGHPCKLMG</sequence>